<evidence type="ECO:0000313" key="2">
    <source>
        <dbReference type="EMBL" id="MBL0744979.1"/>
    </source>
</evidence>
<keyword evidence="3" id="KW-1185">Reference proteome</keyword>
<sequence>MPKEETNEYQYHLKDHLGNVRLTFTTKQETDAGTATLEPAKEAEEKSKFLFVDEAVKVNSELFNHTPNSTTKYSTRLSGFANERTGLARSLSVMPGDVIHAEVYAKYVDPSHSNWQSALTNLMTAIAQGGAGSPVIDGGAQGSLGIYVFPYDGLVQKGDESTEAPRGYLNWVIFDREEHFLDGGAIRMVADEGKEDGTNVSHQKIEASFEIKQPGYVFVYLSNDSFDGEEVEVYFDDFKVTQIKGPVVQQDDYYPFGLTFNSYHRENGVKQNYLFNGKEKQDELDLSWLDYGARMYDPTIARWMVIDPMASKFPSWSPYNYAFDNPVRFIDPDGREPDDTSPDKKAQRLSNKLDKQMAKVNSLAKSLGSGGFTDKEKGKIEKAVGKINSTLAKLNNRLDKAISTATGRPEADHVKIVGGFDSKSAPVQGEFKTPGESGFVNLQSLGLPSGKLNILSSSVNLSVVGTVKVESSDDVSMPAAALLIGQTHPVGSATNGQLSKPLTGPLSPEGLNANPATLQSNHAGVLITSPSGGASVTGTLNMSYFQDFAKTDSTPWQQ</sequence>
<evidence type="ECO:0000256" key="1">
    <source>
        <dbReference type="SAM" id="MobiDB-lite"/>
    </source>
</evidence>
<dbReference type="InterPro" id="IPR050708">
    <property type="entry name" value="T6SS_VgrG/RHS"/>
</dbReference>
<protein>
    <submittedName>
        <fullName evidence="2">RHS repeat-associated core domain-containing protein</fullName>
    </submittedName>
</protein>
<dbReference type="EMBL" id="JAERRB010000013">
    <property type="protein sequence ID" value="MBL0744979.1"/>
    <property type="molecule type" value="Genomic_DNA"/>
</dbReference>
<feature type="region of interest" description="Disordered" evidence="1">
    <location>
        <begin position="331"/>
        <end position="350"/>
    </location>
</feature>
<dbReference type="Gene3D" id="2.180.10.10">
    <property type="entry name" value="RHS repeat-associated core"/>
    <property type="match status" value="1"/>
</dbReference>
<dbReference type="NCBIfam" id="TIGR03696">
    <property type="entry name" value="Rhs_assc_core"/>
    <property type="match status" value="1"/>
</dbReference>
<name>A0ABS1L016_9BACT</name>
<evidence type="ECO:0000313" key="3">
    <source>
        <dbReference type="Proteomes" id="UP000613030"/>
    </source>
</evidence>
<organism evidence="2 3">
    <name type="scientific">Chryseolinea lacunae</name>
    <dbReference type="NCBI Taxonomy" id="2801331"/>
    <lineage>
        <taxon>Bacteria</taxon>
        <taxon>Pseudomonadati</taxon>
        <taxon>Bacteroidota</taxon>
        <taxon>Cytophagia</taxon>
        <taxon>Cytophagales</taxon>
        <taxon>Fulvivirgaceae</taxon>
        <taxon>Chryseolinea</taxon>
    </lineage>
</organism>
<dbReference type="RefSeq" id="WP_202015073.1">
    <property type="nucleotide sequence ID" value="NZ_JAERRB010000013.1"/>
</dbReference>
<proteinExistence type="predicted"/>
<feature type="region of interest" description="Disordered" evidence="1">
    <location>
        <begin position="492"/>
        <end position="515"/>
    </location>
</feature>
<dbReference type="InterPro" id="IPR022385">
    <property type="entry name" value="Rhs_assc_core"/>
</dbReference>
<reference evidence="2 3" key="1">
    <citation type="submission" date="2021-01" db="EMBL/GenBank/DDBJ databases">
        <title>Chryseolinea sp. Jin1 Genome sequencing and assembly.</title>
        <authorList>
            <person name="Kim I."/>
        </authorList>
    </citation>
    <scope>NUCLEOTIDE SEQUENCE [LARGE SCALE GENOMIC DNA]</scope>
    <source>
        <strain evidence="2 3">Jin1</strain>
    </source>
</reference>
<accession>A0ABS1L016</accession>
<dbReference type="PANTHER" id="PTHR32305">
    <property type="match status" value="1"/>
</dbReference>
<comment type="caution">
    <text evidence="2">The sequence shown here is derived from an EMBL/GenBank/DDBJ whole genome shotgun (WGS) entry which is preliminary data.</text>
</comment>
<dbReference type="PANTHER" id="PTHR32305:SF15">
    <property type="entry name" value="PROTEIN RHSA-RELATED"/>
    <property type="match status" value="1"/>
</dbReference>
<dbReference type="Proteomes" id="UP000613030">
    <property type="component" value="Unassembled WGS sequence"/>
</dbReference>
<gene>
    <name evidence="2" type="ORF">JI741_27360</name>
</gene>